<feature type="binding site" evidence="2">
    <location>
        <position position="151"/>
    </location>
    <ligand>
        <name>substrate</name>
    </ligand>
</feature>
<keyword evidence="3" id="KW-0812">Transmembrane</keyword>
<feature type="binding site" evidence="2">
    <location>
        <position position="251"/>
    </location>
    <ligand>
        <name>substrate</name>
    </ligand>
</feature>
<evidence type="ECO:0000256" key="2">
    <source>
        <dbReference type="PIRSR" id="PIRSR620023-2"/>
    </source>
</evidence>
<name>A0AB36ZY73_9BACT</name>
<dbReference type="GO" id="GO:0016787">
    <property type="term" value="F:hydrolase activity"/>
    <property type="evidence" value="ECO:0007669"/>
    <property type="project" value="UniProtKB-KW"/>
</dbReference>
<dbReference type="Gene3D" id="3.40.50.2000">
    <property type="entry name" value="Glycogen Phosphorylase B"/>
    <property type="match status" value="1"/>
</dbReference>
<dbReference type="InterPro" id="IPR020023">
    <property type="entry name" value="PseG"/>
</dbReference>
<protein>
    <submittedName>
        <fullName evidence="4">UDP-2,4-diacetamido-2,4, 6-trideoxy-beta-L-altropyranose hydrolase</fullName>
    </submittedName>
</protein>
<evidence type="ECO:0000313" key="5">
    <source>
        <dbReference type="Proteomes" id="UP000239861"/>
    </source>
</evidence>
<keyword evidence="3" id="KW-1133">Transmembrane helix</keyword>
<keyword evidence="3" id="KW-0472">Membrane</keyword>
<dbReference type="Gene3D" id="3.40.50.11190">
    <property type="match status" value="1"/>
</dbReference>
<evidence type="ECO:0000313" key="4">
    <source>
        <dbReference type="EMBL" id="PPK61766.1"/>
    </source>
</evidence>
<sequence>MKKVLIRADSSSSIGHGHIMRCLVLAKQYLNKGYDVSFATLNLKGNLNEKILKNSYDVHILKSNDNEELIKKIKELKIDLLIIDSYDIKYKSQKSIKLKTDVEILCLDDTYEKHYCDILLNHNIGANKKKYKSLVPSFCEIRCGVKYTLLRDEFYKYKNMNLKQKNKTKVFLAIGGTDHSNINIKILKVLSKFKNIEVNLVTTSANSNLDILKQYCKEKDFINLYIDTNNIAKLMKESSFAIVSASVILNEVYFMQLLFIAIKTASNQKNIYKYLKKKKYLVMKKFNKKRLKKLIKKINKRLEK</sequence>
<evidence type="ECO:0000256" key="3">
    <source>
        <dbReference type="SAM" id="Phobius"/>
    </source>
</evidence>
<dbReference type="RefSeq" id="WP_104411973.1">
    <property type="nucleotide sequence ID" value="NZ_PTIW01000007.1"/>
</dbReference>
<accession>A0AB36ZY73</accession>
<comment type="caution">
    <text evidence="4">The sequence shown here is derived from an EMBL/GenBank/DDBJ whole genome shotgun (WGS) entry which is preliminary data.</text>
</comment>
<proteinExistence type="predicted"/>
<reference evidence="4 5" key="1">
    <citation type="submission" date="2018-02" db="EMBL/GenBank/DDBJ databases">
        <title>Subsurface microbial communities from deep shales in Ohio and West Virginia, USA.</title>
        <authorList>
            <person name="Wrighton K."/>
        </authorList>
    </citation>
    <scope>NUCLEOTIDE SEQUENCE [LARGE SCALE GENOMIC DNA]</scope>
    <source>
        <strain evidence="4 5">MARC-MIP3H16</strain>
    </source>
</reference>
<dbReference type="Proteomes" id="UP000239861">
    <property type="component" value="Unassembled WGS sequence"/>
</dbReference>
<keyword evidence="4" id="KW-0378">Hydrolase</keyword>
<dbReference type="AlphaFoldDB" id="A0AB36ZY73"/>
<dbReference type="NCBIfam" id="TIGR03590">
    <property type="entry name" value="PseG"/>
    <property type="match status" value="1"/>
</dbReference>
<gene>
    <name evidence="4" type="ORF">B0F89_1072</name>
</gene>
<feature type="transmembrane region" description="Helical" evidence="3">
    <location>
        <begin position="240"/>
        <end position="262"/>
    </location>
</feature>
<dbReference type="EMBL" id="PTIW01000007">
    <property type="protein sequence ID" value="PPK61766.1"/>
    <property type="molecule type" value="Genomic_DNA"/>
</dbReference>
<organism evidence="4 5">
    <name type="scientific">Malaciobacter marinus</name>
    <dbReference type="NCBI Taxonomy" id="505249"/>
    <lineage>
        <taxon>Bacteria</taxon>
        <taxon>Pseudomonadati</taxon>
        <taxon>Campylobacterota</taxon>
        <taxon>Epsilonproteobacteria</taxon>
        <taxon>Campylobacterales</taxon>
        <taxon>Arcobacteraceae</taxon>
        <taxon>Malaciobacter</taxon>
    </lineage>
</organism>
<feature type="active site" description="Proton acceptor" evidence="1">
    <location>
        <position position="18"/>
    </location>
</feature>
<evidence type="ECO:0000256" key="1">
    <source>
        <dbReference type="PIRSR" id="PIRSR620023-1"/>
    </source>
</evidence>